<name>A0AA86SZD1_9FABA</name>
<evidence type="ECO:0000313" key="8">
    <source>
        <dbReference type="Proteomes" id="UP001189624"/>
    </source>
</evidence>
<evidence type="ECO:0000313" key="7">
    <source>
        <dbReference type="EMBL" id="CAJ1971478.1"/>
    </source>
</evidence>
<dbReference type="AlphaFoldDB" id="A0AA86SZD1"/>
<evidence type="ECO:0000256" key="6">
    <source>
        <dbReference type="SAM" id="MobiDB-lite"/>
    </source>
</evidence>
<dbReference type="GO" id="GO:0009908">
    <property type="term" value="P:flower development"/>
    <property type="evidence" value="ECO:0007669"/>
    <property type="project" value="UniProtKB-KW"/>
</dbReference>
<keyword evidence="4 5" id="KW-0287">Flowering</keyword>
<accession>A0AA86SZD1</accession>
<keyword evidence="8" id="KW-1185">Reference proteome</keyword>
<proteinExistence type="inferred from homology"/>
<keyword evidence="3 5" id="KW-0221">Differentiation</keyword>
<feature type="region of interest" description="Disordered" evidence="6">
    <location>
        <begin position="456"/>
        <end position="475"/>
    </location>
</feature>
<dbReference type="Pfam" id="PF07899">
    <property type="entry name" value="Frigida"/>
    <property type="match status" value="1"/>
</dbReference>
<dbReference type="PANTHER" id="PTHR31791">
    <property type="entry name" value="FRIGIDA-LIKE PROTEIN 3-RELATED"/>
    <property type="match status" value="1"/>
</dbReference>
<dbReference type="Proteomes" id="UP001189624">
    <property type="component" value="Chromosome 8"/>
</dbReference>
<dbReference type="GO" id="GO:0030154">
    <property type="term" value="P:cell differentiation"/>
    <property type="evidence" value="ECO:0007669"/>
    <property type="project" value="UniProtKB-KW"/>
</dbReference>
<evidence type="ECO:0000256" key="1">
    <source>
        <dbReference type="ARBA" id="ARBA00008956"/>
    </source>
</evidence>
<reference evidence="7" key="1">
    <citation type="submission" date="2023-10" db="EMBL/GenBank/DDBJ databases">
        <authorList>
            <person name="Domelevo Entfellner J.-B."/>
        </authorList>
    </citation>
    <scope>NUCLEOTIDE SEQUENCE</scope>
</reference>
<dbReference type="EMBL" id="OY731405">
    <property type="protein sequence ID" value="CAJ1971478.1"/>
    <property type="molecule type" value="Genomic_DNA"/>
</dbReference>
<organism evidence="7 8">
    <name type="scientific">Sphenostylis stenocarpa</name>
    <dbReference type="NCBI Taxonomy" id="92480"/>
    <lineage>
        <taxon>Eukaryota</taxon>
        <taxon>Viridiplantae</taxon>
        <taxon>Streptophyta</taxon>
        <taxon>Embryophyta</taxon>
        <taxon>Tracheophyta</taxon>
        <taxon>Spermatophyta</taxon>
        <taxon>Magnoliopsida</taxon>
        <taxon>eudicotyledons</taxon>
        <taxon>Gunneridae</taxon>
        <taxon>Pentapetalae</taxon>
        <taxon>rosids</taxon>
        <taxon>fabids</taxon>
        <taxon>Fabales</taxon>
        <taxon>Fabaceae</taxon>
        <taxon>Papilionoideae</taxon>
        <taxon>50 kb inversion clade</taxon>
        <taxon>NPAAA clade</taxon>
        <taxon>indigoferoid/millettioid clade</taxon>
        <taxon>Phaseoleae</taxon>
        <taxon>Sphenostylis</taxon>
    </lineage>
</organism>
<feature type="region of interest" description="Disordered" evidence="6">
    <location>
        <begin position="512"/>
        <end position="532"/>
    </location>
</feature>
<dbReference type="InterPro" id="IPR012474">
    <property type="entry name" value="Frigida"/>
</dbReference>
<evidence type="ECO:0000256" key="4">
    <source>
        <dbReference type="ARBA" id="ARBA00023089"/>
    </source>
</evidence>
<dbReference type="Gramene" id="rna-AYBTSS11_LOCUS23479">
    <property type="protein sequence ID" value="CAJ1971478.1"/>
    <property type="gene ID" value="gene-AYBTSS11_LOCUS23479"/>
</dbReference>
<comment type="similarity">
    <text evidence="1 5">Belongs to the Frigida family.</text>
</comment>
<sequence>MQTSSKTISAALNLVDAKKEILKKAYDDLQTHSSLLSSSFFPPSWSHIDAHFTSLHNSLSQRFQLLHSLESQQQHTHPPPSPSKDLTFPPSHSGPSALNDAALPKTQAERMIALCNCMDGKGLRDYVGEHFKDKVTLEVGLQSALKRASDPASMVLDALDGVVGADMVNDDKEARKRKRSCGLLFQQLRAASVSVSFKVSKRAKRLCAEWKGSLVSEGADGVGAMTFLQFMAAYGLLSELTKNEIVTFSAMAAANDDLPEFYRSVGLTDRVPGLVQKLVDRCKHILAVKYVFEFNLADKIPPVPILKAHVNESQKLAKRLSEEGKSLNEITAREVHALRSVVKVIESHNLQSEYPPESLQQRIEQLSKHKANVKYTALPFSAKPPSHQQQQSGIKRPRLPAPVGSAAVLNGIGGASSTVYHFKQPHFESSGLLPEQQPYFHSPGLLLEQQPHFQSSGLLPEQQPHFQSSGLLPKDRNPYMNLPTMPYGMKAPTPTILPYTGTSTGHYGLDGVPMGPSGNLGQGVSLPNSSEPLKPSGYYESVSAYGGYGLQTFYQTSYPQ</sequence>
<evidence type="ECO:0000256" key="5">
    <source>
        <dbReference type="RuleBase" id="RU364012"/>
    </source>
</evidence>
<feature type="region of interest" description="Disordered" evidence="6">
    <location>
        <begin position="70"/>
        <end position="100"/>
    </location>
</feature>
<gene>
    <name evidence="7" type="ORF">AYBTSS11_LOCUS23479</name>
</gene>
<protein>
    <recommendedName>
        <fullName evidence="5">FRIGIDA-like protein</fullName>
    </recommendedName>
</protein>
<evidence type="ECO:0000256" key="3">
    <source>
        <dbReference type="ARBA" id="ARBA00022782"/>
    </source>
</evidence>
<evidence type="ECO:0000256" key="2">
    <source>
        <dbReference type="ARBA" id="ARBA00022473"/>
    </source>
</evidence>
<keyword evidence="2 5" id="KW-0217">Developmental protein</keyword>
<dbReference type="PANTHER" id="PTHR31791:SF71">
    <property type="entry name" value="FRIGIDA-LIKE PROTEIN"/>
    <property type="match status" value="1"/>
</dbReference>